<dbReference type="EMBL" id="BAABAO010000013">
    <property type="protein sequence ID" value="GAA4137734.1"/>
    <property type="molecule type" value="Genomic_DNA"/>
</dbReference>
<organism evidence="1 2">
    <name type="scientific">Flavobacterium chungbukense</name>
    <dbReference type="NCBI Taxonomy" id="877464"/>
    <lineage>
        <taxon>Bacteria</taxon>
        <taxon>Pseudomonadati</taxon>
        <taxon>Bacteroidota</taxon>
        <taxon>Flavobacteriia</taxon>
        <taxon>Flavobacteriales</taxon>
        <taxon>Flavobacteriaceae</taxon>
        <taxon>Flavobacterium</taxon>
    </lineage>
</organism>
<keyword evidence="2" id="KW-1185">Reference proteome</keyword>
<proteinExistence type="predicted"/>
<evidence type="ECO:0000313" key="2">
    <source>
        <dbReference type="Proteomes" id="UP001501333"/>
    </source>
</evidence>
<accession>A0ABP7YKS3</accession>
<comment type="caution">
    <text evidence="1">The sequence shown here is derived from an EMBL/GenBank/DDBJ whole genome shotgun (WGS) entry which is preliminary data.</text>
</comment>
<name>A0ABP7YKS3_9FLAO</name>
<evidence type="ECO:0000313" key="1">
    <source>
        <dbReference type="EMBL" id="GAA4137734.1"/>
    </source>
</evidence>
<dbReference type="Proteomes" id="UP001501333">
    <property type="component" value="Unassembled WGS sequence"/>
</dbReference>
<gene>
    <name evidence="1" type="ORF">GCM10022250_35820</name>
</gene>
<sequence>MRSFSRRFASPVRYRIFAKILSKEAETRLINFFNHIIDPEDMAKILRQVNCILALGVMRQHETLQIGLTNFEDNYYWLNELAEILNPYLSEE</sequence>
<protein>
    <submittedName>
        <fullName evidence="1">Uncharacterized protein</fullName>
    </submittedName>
</protein>
<reference evidence="2" key="1">
    <citation type="journal article" date="2019" name="Int. J. Syst. Evol. Microbiol.">
        <title>The Global Catalogue of Microorganisms (GCM) 10K type strain sequencing project: providing services to taxonomists for standard genome sequencing and annotation.</title>
        <authorList>
            <consortium name="The Broad Institute Genomics Platform"/>
            <consortium name="The Broad Institute Genome Sequencing Center for Infectious Disease"/>
            <person name="Wu L."/>
            <person name="Ma J."/>
        </authorList>
    </citation>
    <scope>NUCLEOTIDE SEQUENCE [LARGE SCALE GENOMIC DNA]</scope>
    <source>
        <strain evidence="2">JCM 17386</strain>
    </source>
</reference>